<comment type="caution">
    <text evidence="3">The sequence shown here is derived from an EMBL/GenBank/DDBJ whole genome shotgun (WGS) entry which is preliminary data.</text>
</comment>
<reference evidence="3 4" key="1">
    <citation type="submission" date="2019-06" db="EMBL/GenBank/DDBJ databases">
        <authorList>
            <person name="Broberg M."/>
        </authorList>
    </citation>
    <scope>NUCLEOTIDE SEQUENCE [LARGE SCALE GENOMIC DNA]</scope>
</reference>
<name>A0ABY6UCX3_BIOOC</name>
<dbReference type="PANTHER" id="PTHR24148">
    <property type="entry name" value="ANKYRIN REPEAT DOMAIN-CONTAINING PROTEIN 39 HOMOLOG-RELATED"/>
    <property type="match status" value="1"/>
</dbReference>
<dbReference type="EMBL" id="CABFNS010000795">
    <property type="protein sequence ID" value="VUC28929.1"/>
    <property type="molecule type" value="Genomic_DNA"/>
</dbReference>
<feature type="region of interest" description="Disordered" evidence="1">
    <location>
        <begin position="605"/>
        <end position="639"/>
    </location>
</feature>
<evidence type="ECO:0000259" key="2">
    <source>
        <dbReference type="Pfam" id="PF06985"/>
    </source>
</evidence>
<dbReference type="Pfam" id="PF06985">
    <property type="entry name" value="HET"/>
    <property type="match status" value="1"/>
</dbReference>
<dbReference type="Proteomes" id="UP000766486">
    <property type="component" value="Unassembled WGS sequence"/>
</dbReference>
<protein>
    <recommendedName>
        <fullName evidence="2">Heterokaryon incompatibility domain-containing protein</fullName>
    </recommendedName>
</protein>
<dbReference type="InterPro" id="IPR052895">
    <property type="entry name" value="HetReg/Transcr_Mod"/>
</dbReference>
<sequence length="739" mass="83761">MSFIRNLLQQWMRPSSAGETEPTTTAVAGWDPEKGPNVKFARFVNGELVFFNACTREIEYIAVSHVWGDVQFRPIPHEGIAGEFKISEFKAAFVANELPGLVGETAFWMDTLTVNQRDEAEVISVVQAIPRIFQDAIRTLAIRENDGFYPCCEEALSGCDDWTDLSQRLQDHSPEHDCDLRDETYLQRLWTLQEVLLSRTIQFVVSRDSSPKKKVVKEGDPARRFYKNQADGQRLRDDLWVLSYTFCGPGPAAPLIRFANAYLYGGTVSRDNRIEKTWDEDIHTGRFRHILIASRRSATKHYDYIFATMPQFPWYHYPVGAQDMSFGEIFCDLHRQATAAGHGFAARITTSMIDPAQKDHKKGWLPSIQQPEPKCLGDFLRLLGERLPQKLPPNLSSSLHVTTDIFVCWLGEGVSAGAYLTVIETAMKFSENIWRESHVGGELSAYGNFPENDWEISFQDAWRSGWTYDAERTKGPHLIVTEEGDRITVAEGPTVAYKEQRDITGKFPGCLDDDECDEGDDDAVLKQARMILDHMWCAHDPKVKNLAQKHDWEEYCDSMRTLWQEPLLQTMALLAAMIGCQIGLSAAPFVRKHFIPAVVRYPEEKKPRRHRGKYRRSGKPPHCPGAAPTSSLTPSQAGQILAPSESLPEMLLHGKGLEFAQLQKDENGGWLAYLNSSPVGKSLYEQYGFETVRINWFTEDIVDVSYEMSDRERILSLALRMQLQVTRPQLHLAPGAAFS</sequence>
<proteinExistence type="predicted"/>
<accession>A0ABY6UCX3</accession>
<dbReference type="PANTHER" id="PTHR24148:SF64">
    <property type="entry name" value="HETEROKARYON INCOMPATIBILITY DOMAIN-CONTAINING PROTEIN"/>
    <property type="match status" value="1"/>
</dbReference>
<evidence type="ECO:0000313" key="4">
    <source>
        <dbReference type="Proteomes" id="UP000766486"/>
    </source>
</evidence>
<feature type="compositionally biased region" description="Polar residues" evidence="1">
    <location>
        <begin position="628"/>
        <end position="638"/>
    </location>
</feature>
<evidence type="ECO:0000256" key="1">
    <source>
        <dbReference type="SAM" id="MobiDB-lite"/>
    </source>
</evidence>
<keyword evidence="4" id="KW-1185">Reference proteome</keyword>
<evidence type="ECO:0000313" key="3">
    <source>
        <dbReference type="EMBL" id="VUC28929.1"/>
    </source>
</evidence>
<dbReference type="InterPro" id="IPR010730">
    <property type="entry name" value="HET"/>
</dbReference>
<gene>
    <name evidence="3" type="ORF">CLO192961_LOCUS248228</name>
</gene>
<feature type="compositionally biased region" description="Basic residues" evidence="1">
    <location>
        <begin position="607"/>
        <end position="619"/>
    </location>
</feature>
<organism evidence="3 4">
    <name type="scientific">Bionectria ochroleuca</name>
    <name type="common">Gliocladium roseum</name>
    <dbReference type="NCBI Taxonomy" id="29856"/>
    <lineage>
        <taxon>Eukaryota</taxon>
        <taxon>Fungi</taxon>
        <taxon>Dikarya</taxon>
        <taxon>Ascomycota</taxon>
        <taxon>Pezizomycotina</taxon>
        <taxon>Sordariomycetes</taxon>
        <taxon>Hypocreomycetidae</taxon>
        <taxon>Hypocreales</taxon>
        <taxon>Bionectriaceae</taxon>
        <taxon>Clonostachys</taxon>
    </lineage>
</organism>
<feature type="domain" description="Heterokaryon incompatibility" evidence="2">
    <location>
        <begin position="60"/>
        <end position="194"/>
    </location>
</feature>